<feature type="compositionally biased region" description="Polar residues" evidence="1">
    <location>
        <begin position="254"/>
        <end position="279"/>
    </location>
</feature>
<organism evidence="2 3">
    <name type="scientific">Ceraceosorus bombacis</name>
    <dbReference type="NCBI Taxonomy" id="401625"/>
    <lineage>
        <taxon>Eukaryota</taxon>
        <taxon>Fungi</taxon>
        <taxon>Dikarya</taxon>
        <taxon>Basidiomycota</taxon>
        <taxon>Ustilaginomycotina</taxon>
        <taxon>Exobasidiomycetes</taxon>
        <taxon>Ceraceosorales</taxon>
        <taxon>Ceraceosoraceae</taxon>
        <taxon>Ceraceosorus</taxon>
    </lineage>
</organism>
<accession>A0A0P1BE43</accession>
<proteinExistence type="predicted"/>
<feature type="compositionally biased region" description="Low complexity" evidence="1">
    <location>
        <begin position="152"/>
        <end position="166"/>
    </location>
</feature>
<name>A0A0P1BE43_9BASI</name>
<evidence type="ECO:0000313" key="2">
    <source>
        <dbReference type="EMBL" id="CEH14110.1"/>
    </source>
</evidence>
<sequence>MTSLLSPFHFGQQRHAYFQLRVTIHELSNVPLVSGNFQARWKIRNAHGGGPHIPGAHHLPQLNPHANSKGKGKVKSAAEEVEEDDVTSKGTHHRESTAEEDDPTLDAASTNAGLRGHAEASGSRTEAATSSKGFLSKVLPGKRSADASARHSPAADANSPASAYASLHSDSPRHGSSPRDSSDRHTSRSRLEDSPRQAPAASLAARSSTAATEMQMSEPRGETNFTRVRDHCASWERVVETALRMTVEKPRNPSGGSTSSANYPPASAGTSKEGSSTHLSPHGEPAKSNGRLHKSHSSRSLRTNQGAPEGHDPSIGLLASSELRISVKTVSGLTAKMTSRPSIRVLGAECIPTFETPLISMCFFYRM</sequence>
<feature type="region of interest" description="Disordered" evidence="1">
    <location>
        <begin position="48"/>
        <end position="228"/>
    </location>
</feature>
<evidence type="ECO:0008006" key="4">
    <source>
        <dbReference type="Google" id="ProtNLM"/>
    </source>
</evidence>
<dbReference type="InterPro" id="IPR039931">
    <property type="entry name" value="EEIG1/2-like"/>
</dbReference>
<evidence type="ECO:0000313" key="3">
    <source>
        <dbReference type="Proteomes" id="UP000054845"/>
    </source>
</evidence>
<dbReference type="PANTHER" id="PTHR21456">
    <property type="entry name" value="FAMILY WITH SEQUENCE SIMILARITY 102"/>
    <property type="match status" value="1"/>
</dbReference>
<feature type="compositionally biased region" description="Basic and acidic residues" evidence="1">
    <location>
        <begin position="180"/>
        <end position="195"/>
    </location>
</feature>
<evidence type="ECO:0000256" key="1">
    <source>
        <dbReference type="SAM" id="MobiDB-lite"/>
    </source>
</evidence>
<feature type="compositionally biased region" description="Low complexity" evidence="1">
    <location>
        <begin position="196"/>
        <end position="212"/>
    </location>
</feature>
<dbReference type="OrthoDB" id="3365224at2759"/>
<dbReference type="Proteomes" id="UP000054845">
    <property type="component" value="Unassembled WGS sequence"/>
</dbReference>
<dbReference type="AlphaFoldDB" id="A0A0P1BE43"/>
<dbReference type="EMBL" id="CCYA01000240">
    <property type="protein sequence ID" value="CEH14110.1"/>
    <property type="molecule type" value="Genomic_DNA"/>
</dbReference>
<dbReference type="PANTHER" id="PTHR21456:SF1">
    <property type="entry name" value="C2 NT-TYPE DOMAIN-CONTAINING PROTEIN"/>
    <property type="match status" value="1"/>
</dbReference>
<protein>
    <recommendedName>
        <fullName evidence="4">C2 NT-type domain-containing protein</fullName>
    </recommendedName>
</protein>
<dbReference type="STRING" id="401625.A0A0P1BE43"/>
<feature type="compositionally biased region" description="Basic residues" evidence="1">
    <location>
        <begin position="290"/>
        <end position="299"/>
    </location>
</feature>
<keyword evidence="3" id="KW-1185">Reference proteome</keyword>
<feature type="region of interest" description="Disordered" evidence="1">
    <location>
        <begin position="246"/>
        <end position="315"/>
    </location>
</feature>
<reference evidence="2 3" key="1">
    <citation type="submission" date="2014-09" db="EMBL/GenBank/DDBJ databases">
        <authorList>
            <person name="Magalhaes I.L.F."/>
            <person name="Oliveira U."/>
            <person name="Santos F.R."/>
            <person name="Vidigal T.H.D.A."/>
            <person name="Brescovit A.D."/>
            <person name="Santos A.J."/>
        </authorList>
    </citation>
    <scope>NUCLEOTIDE SEQUENCE [LARGE SCALE GENOMIC DNA]</scope>
</reference>
<feature type="compositionally biased region" description="Polar residues" evidence="1">
    <location>
        <begin position="122"/>
        <end position="133"/>
    </location>
</feature>